<keyword evidence="1" id="KW-0175">Coiled coil</keyword>
<sequence>MHLSQELQPVLLKLAIAEAAATRPVTRPEVAELERAGKDRERIAAASSAAQMAVDDMELEIRRIQEDQRKLERRKNDNIAQLGAATDIEVRRDLQHDLSTTEARLTDLRYELKEAHNEIAALRNNREVHGAQLDEATRKLEQAQRAVDALPEETPVDTGALRAQLPADILAVYDNVGAASFNSRTCGGCFLQLPPTERAEVMAVADDELPTCPNCGTLLVRVTEL</sequence>
<dbReference type="InterPro" id="IPR003743">
    <property type="entry name" value="Zf-RING_7"/>
</dbReference>
<evidence type="ECO:0000259" key="3">
    <source>
        <dbReference type="Pfam" id="PF24481"/>
    </source>
</evidence>
<feature type="coiled-coil region" evidence="1">
    <location>
        <begin position="54"/>
        <end position="153"/>
    </location>
</feature>
<feature type="domain" description="C4-type zinc ribbon" evidence="2">
    <location>
        <begin position="185"/>
        <end position="219"/>
    </location>
</feature>
<dbReference type="Pfam" id="PF02591">
    <property type="entry name" value="Zn_ribbon_9"/>
    <property type="match status" value="1"/>
</dbReference>
<proteinExistence type="predicted"/>
<name>A0A0K1R9C8_9CORY</name>
<organism evidence="4 5">
    <name type="scientific">Corynebacterium riegelii</name>
    <dbReference type="NCBI Taxonomy" id="156976"/>
    <lineage>
        <taxon>Bacteria</taxon>
        <taxon>Bacillati</taxon>
        <taxon>Actinomycetota</taxon>
        <taxon>Actinomycetes</taxon>
        <taxon>Mycobacteriales</taxon>
        <taxon>Corynebacteriaceae</taxon>
        <taxon>Corynebacterium</taxon>
    </lineage>
</organism>
<evidence type="ECO:0000313" key="5">
    <source>
        <dbReference type="Proteomes" id="UP000060016"/>
    </source>
</evidence>
<dbReference type="EMBL" id="CP012342">
    <property type="protein sequence ID" value="AKV58003.1"/>
    <property type="molecule type" value="Genomic_DNA"/>
</dbReference>
<gene>
    <name evidence="4" type="ORF">AK829_01150</name>
</gene>
<dbReference type="AlphaFoldDB" id="A0A0K1R9C8"/>
<evidence type="ECO:0000313" key="4">
    <source>
        <dbReference type="EMBL" id="AKV58003.1"/>
    </source>
</evidence>
<accession>A0A0K1R9C8</accession>
<reference evidence="4 5" key="1">
    <citation type="submission" date="2015-08" db="EMBL/GenBank/DDBJ databases">
        <authorList>
            <person name="Babu N.S."/>
            <person name="Beckwith C.J."/>
            <person name="Beseler K.G."/>
            <person name="Brison A."/>
            <person name="Carone J.V."/>
            <person name="Caskin T.P."/>
            <person name="Diamond M."/>
            <person name="Durham M.E."/>
            <person name="Foxe J.M."/>
            <person name="Go M."/>
            <person name="Henderson B.A."/>
            <person name="Jones I.B."/>
            <person name="McGettigan J.A."/>
            <person name="Micheletti S.J."/>
            <person name="Nasrallah M.E."/>
            <person name="Ortiz D."/>
            <person name="Piller C.R."/>
            <person name="Privatt S.R."/>
            <person name="Schneider S.L."/>
            <person name="Sharp S."/>
            <person name="Smith T.C."/>
            <person name="Stanton J.D."/>
            <person name="Ullery H.E."/>
            <person name="Wilson R.J."/>
            <person name="Serrano M.G."/>
            <person name="Buck G."/>
            <person name="Lee V."/>
            <person name="Wang Y."/>
            <person name="Carvalho R."/>
            <person name="Voegtly L."/>
            <person name="Shi R."/>
            <person name="Duckworth R."/>
            <person name="Johnson A."/>
            <person name="Loviza R."/>
            <person name="Walstead R."/>
            <person name="Shah Z."/>
            <person name="Kiflezghi M."/>
            <person name="Wade K."/>
            <person name="Ball S.L."/>
            <person name="Bradley K.W."/>
            <person name="Asai D.J."/>
            <person name="Bowman C.A."/>
            <person name="Russell D.A."/>
            <person name="Pope W.H."/>
            <person name="Jacobs-Sera D."/>
            <person name="Hendrix R.W."/>
            <person name="Hatfull G.F."/>
        </authorList>
    </citation>
    <scope>NUCLEOTIDE SEQUENCE [LARGE SCALE GENOMIC DNA]</scope>
    <source>
        <strain evidence="4 5">PUDD_83A45</strain>
    </source>
</reference>
<dbReference type="InterPro" id="IPR056003">
    <property type="entry name" value="CT398_CC_hairpin"/>
</dbReference>
<evidence type="ECO:0000256" key="1">
    <source>
        <dbReference type="SAM" id="Coils"/>
    </source>
</evidence>
<dbReference type="Proteomes" id="UP000060016">
    <property type="component" value="Chromosome"/>
</dbReference>
<protein>
    <submittedName>
        <fullName evidence="4">Uncharacterized protein</fullName>
    </submittedName>
</protein>
<dbReference type="Gene3D" id="1.10.287.1490">
    <property type="match status" value="1"/>
</dbReference>
<feature type="domain" description="CT398-like coiled coil hairpin" evidence="3">
    <location>
        <begin position="21"/>
        <end position="178"/>
    </location>
</feature>
<dbReference type="RefSeq" id="WP_052203510.1">
    <property type="nucleotide sequence ID" value="NZ_CP012342.1"/>
</dbReference>
<dbReference type="Pfam" id="PF24481">
    <property type="entry name" value="CT398_CC"/>
    <property type="match status" value="1"/>
</dbReference>
<dbReference type="STRING" id="156976.AK829_01150"/>
<keyword evidence="5" id="KW-1185">Reference proteome</keyword>
<dbReference type="PATRIC" id="fig|156976.3.peg.219"/>
<dbReference type="KEGG" id="crie:AK829_01150"/>
<evidence type="ECO:0000259" key="2">
    <source>
        <dbReference type="Pfam" id="PF02591"/>
    </source>
</evidence>